<proteinExistence type="predicted"/>
<evidence type="ECO:0000313" key="4">
    <source>
        <dbReference type="Proteomes" id="UP001601059"/>
    </source>
</evidence>
<accession>A0ABW6K5M9</accession>
<feature type="chain" id="PRO_5047463490" description="Peptidase S11 D-alanyl-D-alanine carboxypeptidase A N-terminal domain-containing protein" evidence="1">
    <location>
        <begin position="24"/>
        <end position="75"/>
    </location>
</feature>
<dbReference type="Gene3D" id="3.40.710.10">
    <property type="entry name" value="DD-peptidase/beta-lactamase superfamily"/>
    <property type="match status" value="1"/>
</dbReference>
<keyword evidence="1" id="KW-0732">Signal</keyword>
<dbReference type="Pfam" id="PF00768">
    <property type="entry name" value="Peptidase_S11"/>
    <property type="match status" value="1"/>
</dbReference>
<evidence type="ECO:0000256" key="1">
    <source>
        <dbReference type="SAM" id="SignalP"/>
    </source>
</evidence>
<dbReference type="Proteomes" id="UP001601059">
    <property type="component" value="Unassembled WGS sequence"/>
</dbReference>
<dbReference type="RefSeq" id="WP_389357731.1">
    <property type="nucleotide sequence ID" value="NZ_JBIACK010000001.1"/>
</dbReference>
<dbReference type="EMBL" id="JBIACK010000001">
    <property type="protein sequence ID" value="MFE8699491.1"/>
    <property type="molecule type" value="Genomic_DNA"/>
</dbReference>
<evidence type="ECO:0000259" key="2">
    <source>
        <dbReference type="Pfam" id="PF00768"/>
    </source>
</evidence>
<feature type="signal peptide" evidence="1">
    <location>
        <begin position="1"/>
        <end position="23"/>
    </location>
</feature>
<keyword evidence="4" id="KW-1185">Reference proteome</keyword>
<evidence type="ECO:0000313" key="3">
    <source>
        <dbReference type="EMBL" id="MFE8699491.1"/>
    </source>
</evidence>
<gene>
    <name evidence="3" type="ORF">ACFYKX_02515</name>
</gene>
<sequence length="75" mass="8152">MKKFLFIILVYTLTISNTFIASAEHGDEVQIVSEAAILVDSQSGAVLFDKNGHHQMYPASLTKIATASTPLRMGI</sequence>
<comment type="caution">
    <text evidence="3">The sequence shown here is derived from an EMBL/GenBank/DDBJ whole genome shotgun (WGS) entry which is preliminary data.</text>
</comment>
<protein>
    <recommendedName>
        <fullName evidence="2">Peptidase S11 D-alanyl-D-alanine carboxypeptidase A N-terminal domain-containing protein</fullName>
    </recommendedName>
</protein>
<dbReference type="SUPFAM" id="SSF56601">
    <property type="entry name" value="beta-lactamase/transpeptidase-like"/>
    <property type="match status" value="1"/>
</dbReference>
<dbReference type="InterPro" id="IPR012338">
    <property type="entry name" value="Beta-lactam/transpept-like"/>
</dbReference>
<feature type="domain" description="Peptidase S11 D-alanyl-D-alanine carboxypeptidase A N-terminal" evidence="2">
    <location>
        <begin position="27"/>
        <end position="67"/>
    </location>
</feature>
<organism evidence="3 4">
    <name type="scientific">Cytobacillus spartinae</name>
    <dbReference type="NCBI Taxonomy" id="3299023"/>
    <lineage>
        <taxon>Bacteria</taxon>
        <taxon>Bacillati</taxon>
        <taxon>Bacillota</taxon>
        <taxon>Bacilli</taxon>
        <taxon>Bacillales</taxon>
        <taxon>Bacillaceae</taxon>
        <taxon>Cytobacillus</taxon>
    </lineage>
</organism>
<name>A0ABW6K5M9_9BACI</name>
<dbReference type="InterPro" id="IPR001967">
    <property type="entry name" value="Peptidase_S11_N"/>
</dbReference>
<reference evidence="3 4" key="1">
    <citation type="submission" date="2024-08" db="EMBL/GenBank/DDBJ databases">
        <title>Two novel Cytobacillus novel species.</title>
        <authorList>
            <person name="Liu G."/>
        </authorList>
    </citation>
    <scope>NUCLEOTIDE SEQUENCE [LARGE SCALE GENOMIC DNA]</scope>
    <source>
        <strain evidence="3 4">FJAT-54145</strain>
    </source>
</reference>